<feature type="transmembrane region" description="Helical" evidence="5">
    <location>
        <begin position="234"/>
        <end position="255"/>
    </location>
</feature>
<comment type="caution">
    <text evidence="7">The sequence shown here is derived from an EMBL/GenBank/DDBJ whole genome shotgun (WGS) entry which is preliminary data.</text>
</comment>
<feature type="domain" description="Major facilitator superfamily (MFS) profile" evidence="6">
    <location>
        <begin position="44"/>
        <end position="537"/>
    </location>
</feature>
<feature type="transmembrane region" description="Helical" evidence="5">
    <location>
        <begin position="111"/>
        <end position="128"/>
    </location>
</feature>
<accession>A0ABY0HI63</accession>
<feature type="transmembrane region" description="Helical" evidence="5">
    <location>
        <begin position="513"/>
        <end position="532"/>
    </location>
</feature>
<comment type="subcellular location">
    <subcellularLocation>
        <location evidence="1">Membrane</location>
        <topology evidence="1">Multi-pass membrane protein</topology>
    </subcellularLocation>
</comment>
<feature type="transmembrane region" description="Helical" evidence="5">
    <location>
        <begin position="430"/>
        <end position="451"/>
    </location>
</feature>
<dbReference type="PRINTS" id="PR01036">
    <property type="entry name" value="TCRTETB"/>
</dbReference>
<keyword evidence="8" id="KW-1185">Reference proteome</keyword>
<name>A0ABY0HI63_9PEZI</name>
<keyword evidence="2 5" id="KW-0812">Transmembrane</keyword>
<feature type="transmembrane region" description="Helical" evidence="5">
    <location>
        <begin position="168"/>
        <end position="190"/>
    </location>
</feature>
<dbReference type="Gene3D" id="1.20.1720.10">
    <property type="entry name" value="Multidrug resistance protein D"/>
    <property type="match status" value="1"/>
</dbReference>
<feature type="transmembrane region" description="Helical" evidence="5">
    <location>
        <begin position="41"/>
        <end position="69"/>
    </location>
</feature>
<evidence type="ECO:0000256" key="3">
    <source>
        <dbReference type="ARBA" id="ARBA00022989"/>
    </source>
</evidence>
<evidence type="ECO:0000256" key="2">
    <source>
        <dbReference type="ARBA" id="ARBA00022692"/>
    </source>
</evidence>
<evidence type="ECO:0000256" key="5">
    <source>
        <dbReference type="SAM" id="Phobius"/>
    </source>
</evidence>
<dbReference type="Gene3D" id="1.20.1250.20">
    <property type="entry name" value="MFS general substrate transporter like domains"/>
    <property type="match status" value="1"/>
</dbReference>
<gene>
    <name evidence="7" type="ORF">DL762_000756</name>
</gene>
<evidence type="ECO:0000256" key="4">
    <source>
        <dbReference type="ARBA" id="ARBA00023136"/>
    </source>
</evidence>
<feature type="transmembrane region" description="Helical" evidence="5">
    <location>
        <begin position="340"/>
        <end position="358"/>
    </location>
</feature>
<dbReference type="PANTHER" id="PTHR23501:SF156">
    <property type="entry name" value="TRANSPORTER, PUTATIVE-RELATED"/>
    <property type="match status" value="1"/>
</dbReference>
<dbReference type="PANTHER" id="PTHR23501">
    <property type="entry name" value="MAJOR FACILITATOR SUPERFAMILY"/>
    <property type="match status" value="1"/>
</dbReference>
<protein>
    <recommendedName>
        <fullName evidence="6">Major facilitator superfamily (MFS) profile domain-containing protein</fullName>
    </recommendedName>
</protein>
<dbReference type="SUPFAM" id="SSF103473">
    <property type="entry name" value="MFS general substrate transporter"/>
    <property type="match status" value="1"/>
</dbReference>
<reference evidence="7 8" key="1">
    <citation type="submission" date="2018-06" db="EMBL/GenBank/DDBJ databases">
        <title>Complete Genomes of Monosporascus.</title>
        <authorList>
            <person name="Robinson A.J."/>
            <person name="Natvig D.O."/>
        </authorList>
    </citation>
    <scope>NUCLEOTIDE SEQUENCE [LARGE SCALE GENOMIC DNA]</scope>
    <source>
        <strain evidence="7 8">CBS 609.92</strain>
    </source>
</reference>
<evidence type="ECO:0000313" key="8">
    <source>
        <dbReference type="Proteomes" id="UP000294003"/>
    </source>
</evidence>
<sequence>MDKNDNRGDGLVNKSAEEAGIVTVIGTISESPPKSKKPFSFYVSVFGLGLVALITAWDATSLAIALPAITNQLHGTTLESFWAGISFTLGIAITQPIYVSISDVLGRKPPLYASLVLFVVGAIVFAVADNMAVLIAGRLVQGLGGGGLYVLQDIILADITSLKERPMYLGLLAIAMALGTVSGPIIGALLSDFVDWRWIGWINLPIVGASFLAFVFFLRLRAIPMSFMAKIRRLDWFGMLLFAVGATAMALPLSWADALYPWSSWKTLVPFFVGLVILVIFGFYERKIPVEPALPFRIFSNITSISSLITGFVHGMVMYTMLQYLPLFFQAVFLEPPLKAALSTLPVCCLTVAFSFIAPVIIQLTRRYRLLIWLGWVILTVFLGLWCLVGQTTSRAEAYVFQSMLGVGIGTVFTGSQVPMQASVTHVDDTGLAVGTLIVIRLFGALVGLSIGSTVFNSVFQNSIAALGTLPEPVRALDDVSQAINFIPVLRTLDLPSEFMVSLIEAYQVPFRAIWIVMTCLSGVGLSVSLFIKELTLEREEVGRQGFEQSS</sequence>
<feature type="transmembrane region" description="Helical" evidence="5">
    <location>
        <begin position="81"/>
        <end position="99"/>
    </location>
</feature>
<dbReference type="Proteomes" id="UP000294003">
    <property type="component" value="Unassembled WGS sequence"/>
</dbReference>
<dbReference type="InterPro" id="IPR036259">
    <property type="entry name" value="MFS_trans_sf"/>
</dbReference>
<evidence type="ECO:0000259" key="6">
    <source>
        <dbReference type="PROSITE" id="PS50850"/>
    </source>
</evidence>
<keyword evidence="3 5" id="KW-1133">Transmembrane helix</keyword>
<evidence type="ECO:0000313" key="7">
    <source>
        <dbReference type="EMBL" id="RYO94008.1"/>
    </source>
</evidence>
<dbReference type="InterPro" id="IPR011701">
    <property type="entry name" value="MFS"/>
</dbReference>
<feature type="transmembrane region" description="Helical" evidence="5">
    <location>
        <begin position="134"/>
        <end position="156"/>
    </location>
</feature>
<evidence type="ECO:0000256" key="1">
    <source>
        <dbReference type="ARBA" id="ARBA00004141"/>
    </source>
</evidence>
<feature type="transmembrane region" description="Helical" evidence="5">
    <location>
        <begin position="267"/>
        <end position="284"/>
    </location>
</feature>
<keyword evidence="4 5" id="KW-0472">Membrane</keyword>
<feature type="transmembrane region" description="Helical" evidence="5">
    <location>
        <begin position="398"/>
        <end position="418"/>
    </location>
</feature>
<feature type="transmembrane region" description="Helical" evidence="5">
    <location>
        <begin position="296"/>
        <end position="320"/>
    </location>
</feature>
<proteinExistence type="predicted"/>
<feature type="transmembrane region" description="Helical" evidence="5">
    <location>
        <begin position="202"/>
        <end position="222"/>
    </location>
</feature>
<dbReference type="PROSITE" id="PS50850">
    <property type="entry name" value="MFS"/>
    <property type="match status" value="1"/>
</dbReference>
<dbReference type="EMBL" id="QJNS01000013">
    <property type="protein sequence ID" value="RYO94008.1"/>
    <property type="molecule type" value="Genomic_DNA"/>
</dbReference>
<dbReference type="InterPro" id="IPR020846">
    <property type="entry name" value="MFS_dom"/>
</dbReference>
<feature type="transmembrane region" description="Helical" evidence="5">
    <location>
        <begin position="370"/>
        <end position="392"/>
    </location>
</feature>
<dbReference type="Pfam" id="PF07690">
    <property type="entry name" value="MFS_1"/>
    <property type="match status" value="1"/>
</dbReference>
<organism evidence="7 8">
    <name type="scientific">Monosporascus cannonballus</name>
    <dbReference type="NCBI Taxonomy" id="155416"/>
    <lineage>
        <taxon>Eukaryota</taxon>
        <taxon>Fungi</taxon>
        <taxon>Dikarya</taxon>
        <taxon>Ascomycota</taxon>
        <taxon>Pezizomycotina</taxon>
        <taxon>Sordariomycetes</taxon>
        <taxon>Xylariomycetidae</taxon>
        <taxon>Xylariales</taxon>
        <taxon>Xylariales incertae sedis</taxon>
        <taxon>Monosporascus</taxon>
    </lineage>
</organism>